<dbReference type="Proteomes" id="UP000031620">
    <property type="component" value="Chromosome"/>
</dbReference>
<protein>
    <submittedName>
        <fullName evidence="2">MagZ family protein</fullName>
    </submittedName>
</protein>
<dbReference type="Pfam" id="PF03819">
    <property type="entry name" value="MazG"/>
    <property type="match status" value="1"/>
</dbReference>
<dbReference type="EMBL" id="AP014680">
    <property type="protein sequence ID" value="BAP84662.1"/>
    <property type="molecule type" value="Genomic_DNA"/>
</dbReference>
<gene>
    <name evidence="2" type="ORF">LOOC260_100830</name>
</gene>
<dbReference type="PANTHER" id="PTHR42692:SF2">
    <property type="entry name" value="IG HYPOTHETICAL 16995"/>
    <property type="match status" value="1"/>
</dbReference>
<evidence type="ECO:0000259" key="1">
    <source>
        <dbReference type="Pfam" id="PF03819"/>
    </source>
</evidence>
<dbReference type="PIRSF" id="PIRSF036521">
    <property type="entry name" value="UCP036521_pph"/>
    <property type="match status" value="1"/>
</dbReference>
<dbReference type="KEGG" id="lho:LOOC260_100830"/>
<evidence type="ECO:0000313" key="3">
    <source>
        <dbReference type="Proteomes" id="UP000031620"/>
    </source>
</evidence>
<name>A0A0A1GQW0_9LACO</name>
<feature type="domain" description="NTP pyrophosphohydrolase MazG-like" evidence="1">
    <location>
        <begin position="30"/>
        <end position="102"/>
    </location>
</feature>
<dbReference type="Gene3D" id="1.10.287.1080">
    <property type="entry name" value="MazG-like"/>
    <property type="match status" value="1"/>
</dbReference>
<dbReference type="PANTHER" id="PTHR42692">
    <property type="entry name" value="NUCLEOTIDE PYROPHOSPHOHYDROLASE"/>
    <property type="match status" value="1"/>
</dbReference>
<proteinExistence type="predicted"/>
<dbReference type="STRING" id="1291742.LOOC260_100830"/>
<dbReference type="SUPFAM" id="SSF101386">
    <property type="entry name" value="all-alpha NTP pyrophosphatases"/>
    <property type="match status" value="1"/>
</dbReference>
<dbReference type="InterPro" id="IPR047046">
    <property type="entry name" value="YpjD/YvdC"/>
</dbReference>
<sequence length="112" mass="13101">MNLTAHQQWLINFYQKRGWYQLSPFIRVNFISEEVGELSRAVRAIEIGRDHPGEQPRSATQLHDNLIEELGDITDQVLVLAAKYDIKPDELLRYSEQKLTRRFANEDSVDDE</sequence>
<dbReference type="CDD" id="cd11523">
    <property type="entry name" value="NTP-PPase"/>
    <property type="match status" value="1"/>
</dbReference>
<dbReference type="RefSeq" id="WP_041092076.1">
    <property type="nucleotide sequence ID" value="NZ_AP014680.1"/>
</dbReference>
<dbReference type="InterPro" id="IPR011411">
    <property type="entry name" value="MazG-related_YvdC"/>
</dbReference>
<organism evidence="2 3">
    <name type="scientific">Paucilactobacillus hokkaidonensis JCM 18461</name>
    <dbReference type="NCBI Taxonomy" id="1291742"/>
    <lineage>
        <taxon>Bacteria</taxon>
        <taxon>Bacillati</taxon>
        <taxon>Bacillota</taxon>
        <taxon>Bacilli</taxon>
        <taxon>Lactobacillales</taxon>
        <taxon>Lactobacillaceae</taxon>
        <taxon>Paucilactobacillus</taxon>
    </lineage>
</organism>
<evidence type="ECO:0000313" key="2">
    <source>
        <dbReference type="EMBL" id="BAP84662.1"/>
    </source>
</evidence>
<dbReference type="HOGENOM" id="CLU_158560_0_0_9"/>
<accession>A0A0A1GQW0</accession>
<dbReference type="InterPro" id="IPR004518">
    <property type="entry name" value="MazG-like_dom"/>
</dbReference>
<dbReference type="AlphaFoldDB" id="A0A0A1GQW0"/>
<reference evidence="2 3" key="1">
    <citation type="submission" date="2014-11" db="EMBL/GenBank/DDBJ databases">
        <title>Complete genome sequence and analysis of Lactobacillus hokkaidonensis LOOC260T.</title>
        <authorList>
            <person name="Tanizawa Y."/>
            <person name="Tohno M."/>
            <person name="Kaminuma E."/>
            <person name="Nakamura Y."/>
            <person name="Arita M."/>
        </authorList>
    </citation>
    <scope>NUCLEOTIDE SEQUENCE [LARGE SCALE GENOMIC DNA]</scope>
    <source>
        <strain evidence="2 3">LOOC260</strain>
    </source>
</reference>